<evidence type="ECO:0000313" key="3">
    <source>
        <dbReference type="Proteomes" id="UP001318300"/>
    </source>
</evidence>
<keyword evidence="1" id="KW-0812">Transmembrane</keyword>
<dbReference type="Proteomes" id="UP001318300">
    <property type="component" value="Unassembled WGS sequence"/>
</dbReference>
<evidence type="ECO:0000256" key="1">
    <source>
        <dbReference type="SAM" id="Phobius"/>
    </source>
</evidence>
<feature type="transmembrane region" description="Helical" evidence="1">
    <location>
        <begin position="620"/>
        <end position="643"/>
    </location>
</feature>
<dbReference type="EMBL" id="JAAOYO010000004">
    <property type="protein sequence ID" value="NII42301.1"/>
    <property type="molecule type" value="Genomic_DNA"/>
</dbReference>
<feature type="transmembrane region" description="Helical" evidence="1">
    <location>
        <begin position="579"/>
        <end position="600"/>
    </location>
</feature>
<protein>
    <recommendedName>
        <fullName evidence="4">Tape measure protein</fullName>
    </recommendedName>
</protein>
<organism evidence="2 3">
    <name type="scientific">Curtobacterium salicis</name>
    <dbReference type="NCBI Taxonomy" id="1779862"/>
    <lineage>
        <taxon>Bacteria</taxon>
        <taxon>Bacillati</taxon>
        <taxon>Actinomycetota</taxon>
        <taxon>Actinomycetes</taxon>
        <taxon>Micrococcales</taxon>
        <taxon>Microbacteriaceae</taxon>
        <taxon>Curtobacterium</taxon>
    </lineage>
</organism>
<accession>A0ABX0T9W2</accession>
<evidence type="ECO:0000313" key="2">
    <source>
        <dbReference type="EMBL" id="NII42301.1"/>
    </source>
</evidence>
<proteinExistence type="predicted"/>
<gene>
    <name evidence="2" type="ORF">E9228_002959</name>
</gene>
<feature type="transmembrane region" description="Helical" evidence="1">
    <location>
        <begin position="649"/>
        <end position="671"/>
    </location>
</feature>
<feature type="transmembrane region" description="Helical" evidence="1">
    <location>
        <begin position="423"/>
        <end position="446"/>
    </location>
</feature>
<evidence type="ECO:0008006" key="4">
    <source>
        <dbReference type="Google" id="ProtNLM"/>
    </source>
</evidence>
<comment type="caution">
    <text evidence="2">The sequence shown here is derived from an EMBL/GenBank/DDBJ whole genome shotgun (WGS) entry which is preliminary data.</text>
</comment>
<reference evidence="2 3" key="1">
    <citation type="submission" date="2020-03" db="EMBL/GenBank/DDBJ databases">
        <title>Above-ground endophytic microbial communities from plants in different locations in the United States.</title>
        <authorList>
            <person name="Frank C."/>
        </authorList>
    </citation>
    <scope>NUCLEOTIDE SEQUENCE [LARGE SCALE GENOMIC DNA]</scope>
    <source>
        <strain evidence="2 3">WW7</strain>
    </source>
</reference>
<feature type="transmembrane region" description="Helical" evidence="1">
    <location>
        <begin position="555"/>
        <end position="573"/>
    </location>
</feature>
<feature type="transmembrane region" description="Helical" evidence="1">
    <location>
        <begin position="524"/>
        <end position="543"/>
    </location>
</feature>
<feature type="transmembrane region" description="Helical" evidence="1">
    <location>
        <begin position="678"/>
        <end position="694"/>
    </location>
</feature>
<sequence length="1101" mass="110749">MATELATAYLSLVPSLKGAQGAIASELGGLGGAGASGGRALGGGIVGALKGAVAPVAGIMAGVFAVGAIAGWGKEQIDSLKRIERLNAQSASAIKATGGAAGVSAKHIEDLTGSLENSTATEAESIQEGANLLLTFKNIKNGAGEGNDVFDQTTRVMTDMSRAMGTDAKGGAIQLGKALNDPVKGISALSRVGVTFSEDQKKVIQSLVDAGDTMGAQKIILKELNSEFGGAGAAYAATYAGKVDLLGHAWGTFGETLFQNVTPALGSVASGLTGLLNNVLTPLAGTVSTGLTSAFGVAKRATMDFFSGFAHGVDDIGTKQGFWPGWGAEVAGVFMKVKTVSQQAFAAIAPSFAALKPVFSGLVPQLVQLAASLSPTAIAFRALQPILPALGAALTQVGIALGDTLTAALTTLLPLIVSMSASLSTSLTAALVAVLPPLTSILVALLQVITPVLASKTALLALAGAWVVWKGAMAGVAFAGVIQGLVASTVATTASTRATIAGTAAKVADKAATVALVAMYAGDFIVKITSAIAATVAQTAAIIASTTAMIASRVAMAAGAVATGAATAAQWLFNAALSANPIGIVIVAVAALVAAFVWFFTQTKVGQAIFAGFTSFLRTAWDAVVAGVSAAVQFLGSFFVSQFNLMRGVVMVLVGAVQTMAAGVAAGFNVAVGAARSLAAGIGSAIGSAVSFFAGLPGRILGAVSGLGGMLVSVGANVMRGFISGAQSVAGGIRDAVLAPIRNSVEAVKSFLGIHSPSRLFRDIGGFVGEGLKQGLAGSAPGVSKATKDLAAAVSKSFGAGEINQTVKQSVLQVTDTLTKGLKRLAGQQDRILDRIKAAREKVLDLRKDKADYAKSIRDDVTGSVNAGEQTTAGGYVANLQNEIAQTKRFTAVLANLKKKGLDKATYDELARGGVDSLGVAQSIADSGKSGIAQIKKLKGQLGSAGSALGKSTSTAMYDAGINAATGILRGLQAKEPALVKQMKRLAERLVSSIKQALGIHSPSRVLRDQVGAQIGAGVETGIRGQFKSVANAMGDLVRIPSAAAYAPRLTSPTLAAQSAAPAGAGTGGRSASLTVQNYDKPFTEQQLLNAWHKVDVMTGG</sequence>
<dbReference type="RefSeq" id="WP_166781276.1">
    <property type="nucleotide sequence ID" value="NZ_JAAOYO010000004.1"/>
</dbReference>
<feature type="transmembrane region" description="Helical" evidence="1">
    <location>
        <begin position="45"/>
        <end position="72"/>
    </location>
</feature>
<keyword evidence="1" id="KW-0472">Membrane</keyword>
<name>A0ABX0T9W2_9MICO</name>
<keyword evidence="1" id="KW-1133">Transmembrane helix</keyword>
<keyword evidence="3" id="KW-1185">Reference proteome</keyword>